<organism evidence="2 3">
    <name type="scientific">Flavobacterium branchiicola</name>
    <dbReference type="NCBI Taxonomy" id="1114875"/>
    <lineage>
        <taxon>Bacteria</taxon>
        <taxon>Pseudomonadati</taxon>
        <taxon>Bacteroidota</taxon>
        <taxon>Flavobacteriia</taxon>
        <taxon>Flavobacteriales</taxon>
        <taxon>Flavobacteriaceae</taxon>
        <taxon>Flavobacterium</taxon>
    </lineage>
</organism>
<keyword evidence="3" id="KW-1185">Reference proteome</keyword>
<evidence type="ECO:0000313" key="2">
    <source>
        <dbReference type="EMBL" id="MFC4746480.1"/>
    </source>
</evidence>
<accession>A0ABV9PCX5</accession>
<proteinExistence type="predicted"/>
<comment type="caution">
    <text evidence="2">The sequence shown here is derived from an EMBL/GenBank/DDBJ whole genome shotgun (WGS) entry which is preliminary data.</text>
</comment>
<evidence type="ECO:0000313" key="3">
    <source>
        <dbReference type="Proteomes" id="UP001595935"/>
    </source>
</evidence>
<protein>
    <submittedName>
        <fullName evidence="2">DUF4240 domain-containing protein</fullName>
    </submittedName>
</protein>
<evidence type="ECO:0000259" key="1">
    <source>
        <dbReference type="Pfam" id="PF14024"/>
    </source>
</evidence>
<dbReference type="Proteomes" id="UP001595935">
    <property type="component" value="Unassembled WGS sequence"/>
</dbReference>
<dbReference type="EMBL" id="JBHSGV010000001">
    <property type="protein sequence ID" value="MFC4746480.1"/>
    <property type="molecule type" value="Genomic_DNA"/>
</dbReference>
<gene>
    <name evidence="2" type="ORF">ACFO5S_03455</name>
</gene>
<dbReference type="InterPro" id="IPR025334">
    <property type="entry name" value="DUF4240"/>
</dbReference>
<reference evidence="3" key="1">
    <citation type="journal article" date="2019" name="Int. J. Syst. Evol. Microbiol.">
        <title>The Global Catalogue of Microorganisms (GCM) 10K type strain sequencing project: providing services to taxonomists for standard genome sequencing and annotation.</title>
        <authorList>
            <consortium name="The Broad Institute Genomics Platform"/>
            <consortium name="The Broad Institute Genome Sequencing Center for Infectious Disease"/>
            <person name="Wu L."/>
            <person name="Ma J."/>
        </authorList>
    </citation>
    <scope>NUCLEOTIDE SEQUENCE [LARGE SCALE GENOMIC DNA]</scope>
    <source>
        <strain evidence="3">WYCCWR 13023</strain>
    </source>
</reference>
<dbReference type="RefSeq" id="WP_213254196.1">
    <property type="nucleotide sequence ID" value="NZ_JAGYWA010000001.1"/>
</dbReference>
<feature type="domain" description="DUF4240" evidence="1">
    <location>
        <begin position="34"/>
        <end position="158"/>
    </location>
</feature>
<name>A0ABV9PCX5_9FLAO</name>
<dbReference type="Pfam" id="PF14024">
    <property type="entry name" value="DUF4240"/>
    <property type="match status" value="1"/>
</dbReference>
<sequence>MIMGIFDKFFGKTQKAEASEYIKTIDVSAFEILMEEDLFWEIIQKTKDDSNGNFEEQQEGLANELRKLTPDELILFDNSFRHFRGLANTWELWGAIYIIHGGCSDDNFIDFREWVIAQGKNFYYKVIHDPESLVEIETDLIEEFDWEGFGYLPGIVFEELTGQKMPYTFQEKFDTTGNEWNENSDDLKVMFPKLSAKYWDNN</sequence>